<evidence type="ECO:0000313" key="1">
    <source>
        <dbReference type="EMBL" id="KAJ3508299.1"/>
    </source>
</evidence>
<protein>
    <submittedName>
        <fullName evidence="1">Uncharacterized protein</fullName>
    </submittedName>
</protein>
<name>A0A9W8K1S2_9AGAR</name>
<dbReference type="EMBL" id="JANKHO010000575">
    <property type="protein sequence ID" value="KAJ3508299.1"/>
    <property type="molecule type" value="Genomic_DNA"/>
</dbReference>
<proteinExistence type="predicted"/>
<keyword evidence="2" id="KW-1185">Reference proteome</keyword>
<evidence type="ECO:0000313" key="2">
    <source>
        <dbReference type="Proteomes" id="UP001148786"/>
    </source>
</evidence>
<dbReference type="AlphaFoldDB" id="A0A9W8K1S2"/>
<comment type="caution">
    <text evidence="1">The sequence shown here is derived from an EMBL/GenBank/DDBJ whole genome shotgun (WGS) entry which is preliminary data.</text>
</comment>
<dbReference type="OrthoDB" id="5967843at2759"/>
<gene>
    <name evidence="1" type="ORF">NLJ89_g5835</name>
</gene>
<sequence length="257" mass="29122">MDWTNAKIHKINDTYSARTPLGFYSSDADIRVFLEYKFGKLKEEHPLKGNFAADWSSHTEYSRLLQLCLQGGFVYASVVMRYLESTWYYPPTRLSAILNLQQDPTSTSSSIYLDALYRHIFSSLANLPQGLDVLTVVILHRGSRMTPKFVEDLLISGQGHVQSILTDLEPLVLVPQSTNDLREVTVCHGSVREFLLDPKRSGRFFIDSSTAYGKLAVFCMKRLRFQQFVPHTEGISPIMDIFPLLSNGLSYRIANGS</sequence>
<dbReference type="Proteomes" id="UP001148786">
    <property type="component" value="Unassembled WGS sequence"/>
</dbReference>
<reference evidence="1" key="1">
    <citation type="submission" date="2022-07" db="EMBL/GenBank/DDBJ databases">
        <title>Genome Sequence of Agrocybe chaxingu.</title>
        <authorList>
            <person name="Buettner E."/>
        </authorList>
    </citation>
    <scope>NUCLEOTIDE SEQUENCE</scope>
    <source>
        <strain evidence="1">MP-N11</strain>
    </source>
</reference>
<accession>A0A9W8K1S2</accession>
<organism evidence="1 2">
    <name type="scientific">Agrocybe chaxingu</name>
    <dbReference type="NCBI Taxonomy" id="84603"/>
    <lineage>
        <taxon>Eukaryota</taxon>
        <taxon>Fungi</taxon>
        <taxon>Dikarya</taxon>
        <taxon>Basidiomycota</taxon>
        <taxon>Agaricomycotina</taxon>
        <taxon>Agaricomycetes</taxon>
        <taxon>Agaricomycetidae</taxon>
        <taxon>Agaricales</taxon>
        <taxon>Agaricineae</taxon>
        <taxon>Strophariaceae</taxon>
        <taxon>Agrocybe</taxon>
    </lineage>
</organism>